<keyword evidence="11" id="KW-1185">Reference proteome</keyword>
<dbReference type="EC" id="1.11.1.-" evidence="7"/>
<dbReference type="EMBL" id="JAQHXR010000002">
    <property type="protein sequence ID" value="MDA3968880.1"/>
    <property type="molecule type" value="Genomic_DNA"/>
</dbReference>
<evidence type="ECO:0000256" key="4">
    <source>
        <dbReference type="ARBA" id="ARBA00022723"/>
    </source>
</evidence>
<dbReference type="PANTHER" id="PTHR11465:SF9">
    <property type="entry name" value="CATALASE"/>
    <property type="match status" value="1"/>
</dbReference>
<evidence type="ECO:0000256" key="1">
    <source>
        <dbReference type="ARBA" id="ARBA00005329"/>
    </source>
</evidence>
<keyword evidence="5 7" id="KW-0560">Oxidoreductase</keyword>
<reference evidence="10 11" key="1">
    <citation type="submission" date="2023-01" db="EMBL/GenBank/DDBJ databases">
        <title>Description of Helicobacter ibis sp. nov. isolated from faecal droppings of black-faced ibis (Theristicus melanopis).</title>
        <authorList>
            <person name="Lopez-Cantillo M."/>
            <person name="Vidal-Veuthey B."/>
            <person name="Mella A."/>
            <person name="De La Haba R."/>
            <person name="Collado L."/>
        </authorList>
    </citation>
    <scope>NUCLEOTIDE SEQUENCE [LARGE SCALE GENOMIC DNA]</scope>
    <source>
        <strain evidence="10 11">A82</strain>
    </source>
</reference>
<dbReference type="Pfam" id="PF00199">
    <property type="entry name" value="Catalase"/>
    <property type="match status" value="1"/>
</dbReference>
<dbReference type="CDD" id="cd08153">
    <property type="entry name" value="srpA_like"/>
    <property type="match status" value="1"/>
</dbReference>
<keyword evidence="4 7" id="KW-0479">Metal-binding</keyword>
<dbReference type="GO" id="GO:0004601">
    <property type="term" value="F:peroxidase activity"/>
    <property type="evidence" value="ECO:0007669"/>
    <property type="project" value="UniProtKB-KW"/>
</dbReference>
<keyword evidence="3 7" id="KW-0349">Heme</keyword>
<gene>
    <name evidence="10" type="ORF">PF021_04230</name>
</gene>
<keyword evidence="6 7" id="KW-0408">Iron</keyword>
<accession>A0ABT4VDW3</accession>
<dbReference type="Gene3D" id="1.20.1280.120">
    <property type="match status" value="1"/>
</dbReference>
<name>A0ABT4VDW3_9HELI</name>
<dbReference type="RefSeq" id="WP_271021174.1">
    <property type="nucleotide sequence ID" value="NZ_JAQHXR010000002.1"/>
</dbReference>
<dbReference type="SMART" id="SM01060">
    <property type="entry name" value="Catalase"/>
    <property type="match status" value="1"/>
</dbReference>
<evidence type="ECO:0000256" key="7">
    <source>
        <dbReference type="PIRNR" id="PIRNR000296"/>
    </source>
</evidence>
<evidence type="ECO:0000256" key="5">
    <source>
        <dbReference type="ARBA" id="ARBA00023002"/>
    </source>
</evidence>
<dbReference type="Proteomes" id="UP001210261">
    <property type="component" value="Unassembled WGS sequence"/>
</dbReference>
<evidence type="ECO:0000313" key="10">
    <source>
        <dbReference type="EMBL" id="MDA3968880.1"/>
    </source>
</evidence>
<dbReference type="InterPro" id="IPR018028">
    <property type="entry name" value="Catalase"/>
</dbReference>
<evidence type="ECO:0000256" key="6">
    <source>
        <dbReference type="ARBA" id="ARBA00023004"/>
    </source>
</evidence>
<dbReference type="InterPro" id="IPR024168">
    <property type="entry name" value="Catalase_SrpA-type_pred"/>
</dbReference>
<comment type="similarity">
    <text evidence="1 7">Belongs to the catalase family.</text>
</comment>
<keyword evidence="2 7" id="KW-0575">Peroxidase</keyword>
<evidence type="ECO:0000256" key="3">
    <source>
        <dbReference type="ARBA" id="ARBA00022617"/>
    </source>
</evidence>
<dbReference type="InterPro" id="IPR020835">
    <property type="entry name" value="Catalase_sf"/>
</dbReference>
<dbReference type="Gene3D" id="2.40.180.10">
    <property type="entry name" value="Catalase core domain"/>
    <property type="match status" value="1"/>
</dbReference>
<comment type="function">
    <text evidence="7">Has an organic peroxide-dependent peroxidase activity.</text>
</comment>
<proteinExistence type="inferred from homology"/>
<comment type="caution">
    <text evidence="10">The sequence shown here is derived from an EMBL/GenBank/DDBJ whole genome shotgun (WGS) entry which is preliminary data.</text>
</comment>
<dbReference type="InterPro" id="IPR011614">
    <property type="entry name" value="Catalase_core"/>
</dbReference>
<organism evidence="10 11">
    <name type="scientific">Helicobacter ibis</name>
    <dbReference type="NCBI Taxonomy" id="2962633"/>
    <lineage>
        <taxon>Bacteria</taxon>
        <taxon>Pseudomonadati</taxon>
        <taxon>Campylobacterota</taxon>
        <taxon>Epsilonproteobacteria</taxon>
        <taxon>Campylobacterales</taxon>
        <taxon>Helicobacteraceae</taxon>
        <taxon>Helicobacter</taxon>
    </lineage>
</organism>
<feature type="domain" description="Catalase core" evidence="9">
    <location>
        <begin position="22"/>
        <end position="317"/>
    </location>
</feature>
<comment type="cofactor">
    <cofactor evidence="7">
        <name>heme</name>
        <dbReference type="ChEBI" id="CHEBI:30413"/>
    </cofactor>
</comment>
<dbReference type="PANTHER" id="PTHR11465">
    <property type="entry name" value="CATALASE"/>
    <property type="match status" value="1"/>
</dbReference>
<evidence type="ECO:0000256" key="2">
    <source>
        <dbReference type="ARBA" id="ARBA00022559"/>
    </source>
</evidence>
<dbReference type="PIRSF" id="PIRSF000296">
    <property type="entry name" value="SrpA"/>
    <property type="match status" value="1"/>
</dbReference>
<keyword evidence="8" id="KW-0732">Signal</keyword>
<sequence length="317" mass="36057">MKIKNLLLCFSILAINVAFANQTYDEQKIADIFYQLNGDPKDPHKKVNHSKGFCASGEFVVNKNGISNIDLPLFLQNKIPVDIRYSLGGGNMDDKSKPRGMAINFNGDKESWTMVMLNTEINFAKNPQEFGQFFEMRIPVNGKVNNEKIAKLTKEVDSYRNFDKYLQNIGISSIENTPFYSIHTFYFKSNNGELLPAKWKFIPQDGIKYLSDEQLAKLDKDFLATNFQNYTKNKPVKYDMYLVLANKGDILDDTTALWSGKHKEILVGTLNVTNYNGTSCNSDVYFPSNLPTGVEPPKDPLFNLRSPTYSITFGKRQ</sequence>
<dbReference type="SUPFAM" id="SSF56634">
    <property type="entry name" value="Heme-dependent catalase-like"/>
    <property type="match status" value="1"/>
</dbReference>
<feature type="chain" id="PRO_5046271568" description="Catalase-related peroxidase" evidence="8">
    <location>
        <begin position="21"/>
        <end position="317"/>
    </location>
</feature>
<evidence type="ECO:0000259" key="9">
    <source>
        <dbReference type="SMART" id="SM01060"/>
    </source>
</evidence>
<evidence type="ECO:0000256" key="8">
    <source>
        <dbReference type="SAM" id="SignalP"/>
    </source>
</evidence>
<feature type="signal peptide" evidence="8">
    <location>
        <begin position="1"/>
        <end position="20"/>
    </location>
</feature>
<protein>
    <recommendedName>
        <fullName evidence="7">Catalase-related peroxidase</fullName>
        <ecNumber evidence="7">1.11.1.-</ecNumber>
    </recommendedName>
</protein>
<evidence type="ECO:0000313" key="11">
    <source>
        <dbReference type="Proteomes" id="UP001210261"/>
    </source>
</evidence>
<dbReference type="PROSITE" id="PS51402">
    <property type="entry name" value="CATALASE_3"/>
    <property type="match status" value="1"/>
</dbReference>